<dbReference type="InterPro" id="IPR036396">
    <property type="entry name" value="Cyt_P450_sf"/>
</dbReference>
<dbReference type="AlphaFoldDB" id="A0AAW0YG42"/>
<proteinExistence type="inferred from homology"/>
<dbReference type="Pfam" id="PF00067">
    <property type="entry name" value="p450"/>
    <property type="match status" value="1"/>
</dbReference>
<keyword evidence="6 8" id="KW-0503">Monooxygenase</keyword>
<evidence type="ECO:0000256" key="2">
    <source>
        <dbReference type="ARBA" id="ARBA00010617"/>
    </source>
</evidence>
<dbReference type="InterPro" id="IPR050182">
    <property type="entry name" value="Cytochrome_P450_fam2"/>
</dbReference>
<evidence type="ECO:0000256" key="8">
    <source>
        <dbReference type="RuleBase" id="RU000461"/>
    </source>
</evidence>
<evidence type="ECO:0000256" key="4">
    <source>
        <dbReference type="ARBA" id="ARBA00023002"/>
    </source>
</evidence>
<dbReference type="SUPFAM" id="SSF48264">
    <property type="entry name" value="Cytochrome P450"/>
    <property type="match status" value="1"/>
</dbReference>
<keyword evidence="3 7" id="KW-0479">Metal-binding</keyword>
<dbReference type="GO" id="GO:0016712">
    <property type="term" value="F:oxidoreductase activity, acting on paired donors, with incorporation or reduction of molecular oxygen, reduced flavin or flavoprotein as one donor, and incorporation of one atom of oxygen"/>
    <property type="evidence" value="ECO:0007669"/>
    <property type="project" value="TreeGrafter"/>
</dbReference>
<dbReference type="GO" id="GO:0006082">
    <property type="term" value="P:organic acid metabolic process"/>
    <property type="evidence" value="ECO:0007669"/>
    <property type="project" value="TreeGrafter"/>
</dbReference>
<evidence type="ECO:0000313" key="10">
    <source>
        <dbReference type="Proteomes" id="UP001445076"/>
    </source>
</evidence>
<gene>
    <name evidence="9" type="ORF">OTU49_014821</name>
</gene>
<keyword evidence="5 7" id="KW-0408">Iron</keyword>
<dbReference type="InterPro" id="IPR017972">
    <property type="entry name" value="Cyt_P450_CS"/>
</dbReference>
<dbReference type="InterPro" id="IPR001128">
    <property type="entry name" value="Cyt_P450"/>
</dbReference>
<dbReference type="GO" id="GO:0005506">
    <property type="term" value="F:iron ion binding"/>
    <property type="evidence" value="ECO:0007669"/>
    <property type="project" value="InterPro"/>
</dbReference>
<dbReference type="EMBL" id="JARKIK010000007">
    <property type="protein sequence ID" value="KAK8750426.1"/>
    <property type="molecule type" value="Genomic_DNA"/>
</dbReference>
<evidence type="ECO:0000313" key="9">
    <source>
        <dbReference type="EMBL" id="KAK8750426.1"/>
    </source>
</evidence>
<keyword evidence="10" id="KW-1185">Reference proteome</keyword>
<evidence type="ECO:0008006" key="11">
    <source>
        <dbReference type="Google" id="ProtNLM"/>
    </source>
</evidence>
<dbReference type="PRINTS" id="PR00385">
    <property type="entry name" value="P450"/>
</dbReference>
<evidence type="ECO:0000256" key="7">
    <source>
        <dbReference type="PIRSR" id="PIRSR602401-1"/>
    </source>
</evidence>
<comment type="caution">
    <text evidence="9">The sequence shown here is derived from an EMBL/GenBank/DDBJ whole genome shotgun (WGS) entry which is preliminary data.</text>
</comment>
<comment type="cofactor">
    <cofactor evidence="1 7">
        <name>heme</name>
        <dbReference type="ChEBI" id="CHEBI:30413"/>
    </cofactor>
</comment>
<protein>
    <recommendedName>
        <fullName evidence="11">Cytochrome P450</fullName>
    </recommendedName>
</protein>
<dbReference type="FunFam" id="1.10.630.10:FF:000036">
    <property type="entry name" value="CYtochrome P450 family"/>
    <property type="match status" value="1"/>
</dbReference>
<keyword evidence="4 8" id="KW-0560">Oxidoreductase</keyword>
<dbReference type="GO" id="GO:0005737">
    <property type="term" value="C:cytoplasm"/>
    <property type="evidence" value="ECO:0007669"/>
    <property type="project" value="TreeGrafter"/>
</dbReference>
<dbReference type="GO" id="GO:0020037">
    <property type="term" value="F:heme binding"/>
    <property type="evidence" value="ECO:0007669"/>
    <property type="project" value="InterPro"/>
</dbReference>
<accession>A0AAW0YG42</accession>
<dbReference type="Gene3D" id="1.10.630.10">
    <property type="entry name" value="Cytochrome P450"/>
    <property type="match status" value="1"/>
</dbReference>
<dbReference type="PANTHER" id="PTHR24300:SF375">
    <property type="entry name" value="CYTOCHROME P450 FAMILY"/>
    <property type="match status" value="1"/>
</dbReference>
<dbReference type="PRINTS" id="PR00463">
    <property type="entry name" value="EP450I"/>
</dbReference>
<evidence type="ECO:0000256" key="6">
    <source>
        <dbReference type="ARBA" id="ARBA00023033"/>
    </source>
</evidence>
<dbReference type="InterPro" id="IPR002401">
    <property type="entry name" value="Cyt_P450_E_grp-I"/>
</dbReference>
<dbReference type="GO" id="GO:0006805">
    <property type="term" value="P:xenobiotic metabolic process"/>
    <property type="evidence" value="ECO:0007669"/>
    <property type="project" value="TreeGrafter"/>
</dbReference>
<feature type="binding site" description="axial binding residue" evidence="7">
    <location>
        <position position="392"/>
    </location>
    <ligand>
        <name>heme</name>
        <dbReference type="ChEBI" id="CHEBI:30413"/>
    </ligand>
    <ligandPart>
        <name>Fe</name>
        <dbReference type="ChEBI" id="CHEBI:18248"/>
    </ligandPart>
</feature>
<dbReference type="PROSITE" id="PS00086">
    <property type="entry name" value="CYTOCHROME_P450"/>
    <property type="match status" value="1"/>
</dbReference>
<reference evidence="9 10" key="1">
    <citation type="journal article" date="2024" name="BMC Genomics">
        <title>Genome assembly of redclaw crayfish (Cherax quadricarinatus) provides insights into its immune adaptation and hypoxia tolerance.</title>
        <authorList>
            <person name="Liu Z."/>
            <person name="Zheng J."/>
            <person name="Li H."/>
            <person name="Fang K."/>
            <person name="Wang S."/>
            <person name="He J."/>
            <person name="Zhou D."/>
            <person name="Weng S."/>
            <person name="Chi M."/>
            <person name="Gu Z."/>
            <person name="He J."/>
            <person name="Li F."/>
            <person name="Wang M."/>
        </authorList>
    </citation>
    <scope>NUCLEOTIDE SEQUENCE [LARGE SCALE GENOMIC DNA]</scope>
    <source>
        <strain evidence="9">ZL_2023a</strain>
    </source>
</reference>
<evidence type="ECO:0000256" key="1">
    <source>
        <dbReference type="ARBA" id="ARBA00001971"/>
    </source>
</evidence>
<evidence type="ECO:0000256" key="3">
    <source>
        <dbReference type="ARBA" id="ARBA00022723"/>
    </source>
</evidence>
<keyword evidence="7 8" id="KW-0349">Heme</keyword>
<dbReference type="PANTHER" id="PTHR24300">
    <property type="entry name" value="CYTOCHROME P450 508A4-RELATED"/>
    <property type="match status" value="1"/>
</dbReference>
<sequence>MDAHAWKLKQKYGDIFTWRVGSRTIVFLNNISLIKEAFSNPELQDRPDFYTFDSFTSFKKIGLANSNGATSLRNRRFALRQLKDLGMGKSSLMEAIQYEVQCLVEDFRKHTGSAQPIPWSLNVAVLNVIWKIVSDIRFDVNDPEVYNFNKLNTEAFELSQGGNLVFDMFPWLPYISPAFLTRKLGVEAMLRTFSLIRDYVLGVVNNHEASLNPSAPRDYIDMYLVEMAAQKDNPESTMSKDDLWVQVADLFTAGGETTNQTLRWAIMYMIKYPHIQTRLQKEIDDVVPRTNLPSLQDKPKLAYLEAVISEVNRSVSVTALGLSHFAANDTQIAGFKIPKGTVIIGNQEMCHKDPAYWEKPNEFYPEHFLDSQGKYNTKKESYIPFSTGKRVCPGEALARMELYLFLSALLQNFTFSAPEGEEWDLKKDPNALLFNFPKPYNIIINERK</sequence>
<dbReference type="Proteomes" id="UP001445076">
    <property type="component" value="Unassembled WGS sequence"/>
</dbReference>
<name>A0AAW0YG42_CHEQU</name>
<organism evidence="9 10">
    <name type="scientific">Cherax quadricarinatus</name>
    <name type="common">Australian red claw crayfish</name>
    <dbReference type="NCBI Taxonomy" id="27406"/>
    <lineage>
        <taxon>Eukaryota</taxon>
        <taxon>Metazoa</taxon>
        <taxon>Ecdysozoa</taxon>
        <taxon>Arthropoda</taxon>
        <taxon>Crustacea</taxon>
        <taxon>Multicrustacea</taxon>
        <taxon>Malacostraca</taxon>
        <taxon>Eumalacostraca</taxon>
        <taxon>Eucarida</taxon>
        <taxon>Decapoda</taxon>
        <taxon>Pleocyemata</taxon>
        <taxon>Astacidea</taxon>
        <taxon>Parastacoidea</taxon>
        <taxon>Parastacidae</taxon>
        <taxon>Cherax</taxon>
    </lineage>
</organism>
<comment type="similarity">
    <text evidence="2 8">Belongs to the cytochrome P450 family.</text>
</comment>
<evidence type="ECO:0000256" key="5">
    <source>
        <dbReference type="ARBA" id="ARBA00023004"/>
    </source>
</evidence>